<dbReference type="PRINTS" id="PR00101">
    <property type="entry name" value="ATCASE"/>
</dbReference>
<reference evidence="4" key="1">
    <citation type="submission" date="2023-11" db="EMBL/GenBank/DDBJ databases">
        <title>Genome assemblies of two species of porcelain crab, Petrolisthes cinctipes and Petrolisthes manimaculis (Anomura: Porcellanidae).</title>
        <authorList>
            <person name="Angst P."/>
        </authorList>
    </citation>
    <scope>NUCLEOTIDE SEQUENCE</scope>
    <source>
        <strain evidence="4">PB745_02</strain>
        <tissue evidence="4">Gill</tissue>
    </source>
</reference>
<dbReference type="FunFam" id="3.40.50.1370:FF:000005">
    <property type="entry name" value="CAD protein-like isoform X1"/>
    <property type="match status" value="1"/>
</dbReference>
<evidence type="ECO:0000259" key="3">
    <source>
        <dbReference type="Pfam" id="PF02729"/>
    </source>
</evidence>
<dbReference type="GO" id="GO:0016743">
    <property type="term" value="F:carboxyl- or carbamoyltransferase activity"/>
    <property type="evidence" value="ECO:0007669"/>
    <property type="project" value="InterPro"/>
</dbReference>
<accession>A0AAE1ND22</accession>
<evidence type="ECO:0000256" key="1">
    <source>
        <dbReference type="ARBA" id="ARBA00022679"/>
    </source>
</evidence>
<feature type="domain" description="Aspartate/ornithine carbamoyltransferase carbamoyl-P binding" evidence="3">
    <location>
        <begin position="38"/>
        <end position="174"/>
    </location>
</feature>
<evidence type="ECO:0000313" key="4">
    <source>
        <dbReference type="EMBL" id="KAK4287814.1"/>
    </source>
</evidence>
<dbReference type="Proteomes" id="UP001292094">
    <property type="component" value="Unassembled WGS sequence"/>
</dbReference>
<proteinExistence type="predicted"/>
<dbReference type="InterPro" id="IPR036901">
    <property type="entry name" value="Asp/Orn_carbamoylTrfase_sf"/>
</dbReference>
<evidence type="ECO:0000256" key="2">
    <source>
        <dbReference type="SAM" id="MobiDB-lite"/>
    </source>
</evidence>
<sequence>MLSELGVFGGSEERRGGGGGSLGGALSPAPSHGLQGQSILSIQSISKEQLHHIFNLAHTFRICINKDRPIHHILKGKLLGLLFFEPSTRTQCSFQAAMSRLGGRVMVMDSSTCSIKKGESLEDTVVVMSSYTDALVIRHPEPGAVSRMSGVCTRPVINAGDGIGEHPTQALLDVGDLKHGRTVHSLTRLLTLYTNIHLRYVYPEGLGMPDHIIHYANQRGIHQEEFNTIEAAIPDTDVLYVTRIQKERFESIQEYEK</sequence>
<organism evidence="4 5">
    <name type="scientific">Petrolisthes manimaculis</name>
    <dbReference type="NCBI Taxonomy" id="1843537"/>
    <lineage>
        <taxon>Eukaryota</taxon>
        <taxon>Metazoa</taxon>
        <taxon>Ecdysozoa</taxon>
        <taxon>Arthropoda</taxon>
        <taxon>Crustacea</taxon>
        <taxon>Multicrustacea</taxon>
        <taxon>Malacostraca</taxon>
        <taxon>Eumalacostraca</taxon>
        <taxon>Eucarida</taxon>
        <taxon>Decapoda</taxon>
        <taxon>Pleocyemata</taxon>
        <taxon>Anomura</taxon>
        <taxon>Galatheoidea</taxon>
        <taxon>Porcellanidae</taxon>
        <taxon>Petrolisthes</taxon>
    </lineage>
</organism>
<dbReference type="AlphaFoldDB" id="A0AAE1ND22"/>
<name>A0AAE1ND22_9EUCA</name>
<dbReference type="Pfam" id="PF02729">
    <property type="entry name" value="OTCace_N"/>
    <property type="match status" value="1"/>
</dbReference>
<dbReference type="GO" id="GO:0006520">
    <property type="term" value="P:amino acid metabolic process"/>
    <property type="evidence" value="ECO:0007669"/>
    <property type="project" value="InterPro"/>
</dbReference>
<protein>
    <recommendedName>
        <fullName evidence="3">Aspartate/ornithine carbamoyltransferase carbamoyl-P binding domain-containing protein</fullName>
    </recommendedName>
</protein>
<feature type="region of interest" description="Disordered" evidence="2">
    <location>
        <begin position="1"/>
        <end position="30"/>
    </location>
</feature>
<gene>
    <name evidence="4" type="ORF">Pmani_039119</name>
</gene>
<feature type="non-terminal residue" evidence="4">
    <location>
        <position position="1"/>
    </location>
</feature>
<comment type="caution">
    <text evidence="4">The sequence shown here is derived from an EMBL/GenBank/DDBJ whole genome shotgun (WGS) entry which is preliminary data.</text>
</comment>
<dbReference type="PROSITE" id="PS00097">
    <property type="entry name" value="CARBAMOYLTRANSFERASE"/>
    <property type="match status" value="1"/>
</dbReference>
<evidence type="ECO:0000313" key="5">
    <source>
        <dbReference type="Proteomes" id="UP001292094"/>
    </source>
</evidence>
<keyword evidence="5" id="KW-1185">Reference proteome</keyword>
<dbReference type="PRINTS" id="PR00100">
    <property type="entry name" value="AOTCASE"/>
</dbReference>
<keyword evidence="1" id="KW-0808">Transferase</keyword>
<dbReference type="GO" id="GO:0016597">
    <property type="term" value="F:amino acid binding"/>
    <property type="evidence" value="ECO:0007669"/>
    <property type="project" value="InterPro"/>
</dbReference>
<dbReference type="EMBL" id="JAWZYT010006645">
    <property type="protein sequence ID" value="KAK4287814.1"/>
    <property type="molecule type" value="Genomic_DNA"/>
</dbReference>
<dbReference type="InterPro" id="IPR006130">
    <property type="entry name" value="Asp/Orn_carbamoylTrfase"/>
</dbReference>
<dbReference type="InterPro" id="IPR006132">
    <property type="entry name" value="Asp/Orn_carbamoyltranf_P-bd"/>
</dbReference>
<dbReference type="Gene3D" id="3.40.50.1370">
    <property type="entry name" value="Aspartate/ornithine carbamoyltransferase"/>
    <property type="match status" value="2"/>
</dbReference>
<dbReference type="PANTHER" id="PTHR45753">
    <property type="entry name" value="ORNITHINE CARBAMOYLTRANSFERASE, MITOCHONDRIAL"/>
    <property type="match status" value="1"/>
</dbReference>
<dbReference type="SUPFAM" id="SSF53671">
    <property type="entry name" value="Aspartate/ornithine carbamoyltransferase"/>
    <property type="match status" value="1"/>
</dbReference>
<dbReference type="PANTHER" id="PTHR45753:SF6">
    <property type="entry name" value="ASPARTATE CARBAMOYLTRANSFERASE"/>
    <property type="match status" value="1"/>
</dbReference>